<sequence>MNQLATYPSLAGKSVFVSGGTSGIGRTLVEAFAHQGARVAFIGRNVDAGASLVAGLAGRCPFEPLFIQCDVTDVEALKAAIARARNAHGPITVLINNAANDQRRRVEEVTPEFWDNAMHTNLRHQFFAAQAVVDDMKQAGGGSIINLGSTSWMIKAPDYPAYATCKAAIHGLTRSLARELGPHNIRANVLVPGWTMTDKQLRMWVDDEAEREIDRAQCLPGRVMPEHVASLALFMGADDSAMITAQSFVIDGGWT</sequence>
<dbReference type="Pfam" id="PF13561">
    <property type="entry name" value="adh_short_C2"/>
    <property type="match status" value="1"/>
</dbReference>
<comment type="similarity">
    <text evidence="1">Belongs to the short-chain dehydrogenases/reductases (SDR) family.</text>
</comment>
<dbReference type="SMART" id="SM00822">
    <property type="entry name" value="PKS_KR"/>
    <property type="match status" value="1"/>
</dbReference>
<accession>A0A840RAE4</accession>
<keyword evidence="2" id="KW-0560">Oxidoreductase</keyword>
<evidence type="ECO:0000313" key="5">
    <source>
        <dbReference type="Proteomes" id="UP000543030"/>
    </source>
</evidence>
<evidence type="ECO:0000256" key="2">
    <source>
        <dbReference type="ARBA" id="ARBA00023002"/>
    </source>
</evidence>
<evidence type="ECO:0000256" key="1">
    <source>
        <dbReference type="ARBA" id="ARBA00006484"/>
    </source>
</evidence>
<dbReference type="EMBL" id="JACHHN010000001">
    <property type="protein sequence ID" value="MBB5189322.1"/>
    <property type="molecule type" value="Genomic_DNA"/>
</dbReference>
<dbReference type="InterPro" id="IPR002347">
    <property type="entry name" value="SDR_fam"/>
</dbReference>
<evidence type="ECO:0000259" key="3">
    <source>
        <dbReference type="SMART" id="SM00822"/>
    </source>
</evidence>
<evidence type="ECO:0000313" key="4">
    <source>
        <dbReference type="EMBL" id="MBB5189322.1"/>
    </source>
</evidence>
<proteinExistence type="inferred from homology"/>
<dbReference type="PANTHER" id="PTHR42760:SF133">
    <property type="entry name" value="3-OXOACYL-[ACYL-CARRIER-PROTEIN] REDUCTASE"/>
    <property type="match status" value="1"/>
</dbReference>
<dbReference type="PANTHER" id="PTHR42760">
    <property type="entry name" value="SHORT-CHAIN DEHYDROGENASES/REDUCTASES FAMILY MEMBER"/>
    <property type="match status" value="1"/>
</dbReference>
<dbReference type="InterPro" id="IPR057326">
    <property type="entry name" value="KR_dom"/>
</dbReference>
<gene>
    <name evidence="4" type="ORF">HNQ50_000032</name>
</gene>
<dbReference type="SUPFAM" id="SSF51735">
    <property type="entry name" value="NAD(P)-binding Rossmann-fold domains"/>
    <property type="match status" value="1"/>
</dbReference>
<dbReference type="FunFam" id="3.40.50.720:FF:000084">
    <property type="entry name" value="Short-chain dehydrogenase reductase"/>
    <property type="match status" value="1"/>
</dbReference>
<dbReference type="AlphaFoldDB" id="A0A840RAE4"/>
<keyword evidence="5" id="KW-1185">Reference proteome</keyword>
<dbReference type="Proteomes" id="UP000543030">
    <property type="component" value="Unassembled WGS sequence"/>
</dbReference>
<dbReference type="PRINTS" id="PR00080">
    <property type="entry name" value="SDRFAMILY"/>
</dbReference>
<dbReference type="Gene3D" id="3.40.50.720">
    <property type="entry name" value="NAD(P)-binding Rossmann-like Domain"/>
    <property type="match status" value="1"/>
</dbReference>
<dbReference type="PROSITE" id="PS00061">
    <property type="entry name" value="ADH_SHORT"/>
    <property type="match status" value="1"/>
</dbReference>
<dbReference type="GO" id="GO:0016616">
    <property type="term" value="F:oxidoreductase activity, acting on the CH-OH group of donors, NAD or NADP as acceptor"/>
    <property type="evidence" value="ECO:0007669"/>
    <property type="project" value="UniProtKB-ARBA"/>
</dbReference>
<dbReference type="InterPro" id="IPR036291">
    <property type="entry name" value="NAD(P)-bd_dom_sf"/>
</dbReference>
<dbReference type="CDD" id="cd05233">
    <property type="entry name" value="SDR_c"/>
    <property type="match status" value="1"/>
</dbReference>
<dbReference type="InterPro" id="IPR020904">
    <property type="entry name" value="Sc_DH/Rdtase_CS"/>
</dbReference>
<dbReference type="RefSeq" id="WP_184096338.1">
    <property type="nucleotide sequence ID" value="NZ_JACHHN010000001.1"/>
</dbReference>
<reference evidence="4 5" key="1">
    <citation type="submission" date="2020-08" db="EMBL/GenBank/DDBJ databases">
        <title>Genomic Encyclopedia of Type Strains, Phase IV (KMG-IV): sequencing the most valuable type-strain genomes for metagenomic binning, comparative biology and taxonomic classification.</title>
        <authorList>
            <person name="Goeker M."/>
        </authorList>
    </citation>
    <scope>NUCLEOTIDE SEQUENCE [LARGE SCALE GENOMIC DNA]</scope>
    <source>
        <strain evidence="4 5">DSM 18233</strain>
    </source>
</reference>
<name>A0A840RAE4_9NEIS</name>
<organism evidence="4 5">
    <name type="scientific">Silvimonas terrae</name>
    <dbReference type="NCBI Taxonomy" id="300266"/>
    <lineage>
        <taxon>Bacteria</taxon>
        <taxon>Pseudomonadati</taxon>
        <taxon>Pseudomonadota</taxon>
        <taxon>Betaproteobacteria</taxon>
        <taxon>Neisseriales</taxon>
        <taxon>Chitinibacteraceae</taxon>
        <taxon>Silvimonas</taxon>
    </lineage>
</organism>
<protein>
    <submittedName>
        <fullName evidence="4">NAD(P)-dependent dehydrogenase (Short-subunit alcohol dehydrogenase family)</fullName>
    </submittedName>
</protein>
<feature type="domain" description="Ketoreductase" evidence="3">
    <location>
        <begin position="13"/>
        <end position="150"/>
    </location>
</feature>
<dbReference type="PRINTS" id="PR00081">
    <property type="entry name" value="GDHRDH"/>
</dbReference>
<comment type="caution">
    <text evidence="4">The sequence shown here is derived from an EMBL/GenBank/DDBJ whole genome shotgun (WGS) entry which is preliminary data.</text>
</comment>